<dbReference type="GO" id="GO:0035861">
    <property type="term" value="C:site of double-strand break"/>
    <property type="evidence" value="ECO:0007669"/>
    <property type="project" value="TreeGrafter"/>
</dbReference>
<keyword evidence="3" id="KW-0548">Nucleotidyltransferase</keyword>
<dbReference type="PANTHER" id="PTHR45873:SF1">
    <property type="entry name" value="DNA POLYMERASE ETA"/>
    <property type="match status" value="1"/>
</dbReference>
<evidence type="ECO:0000256" key="7">
    <source>
        <dbReference type="ARBA" id="ARBA00023204"/>
    </source>
</evidence>
<proteinExistence type="predicted"/>
<evidence type="ECO:0000256" key="2">
    <source>
        <dbReference type="ARBA" id="ARBA00022679"/>
    </source>
</evidence>
<evidence type="ECO:0000256" key="3">
    <source>
        <dbReference type="ARBA" id="ARBA00022695"/>
    </source>
</evidence>
<keyword evidence="6" id="KW-0460">Magnesium</keyword>
<dbReference type="Gene3D" id="3.40.1170.60">
    <property type="match status" value="1"/>
</dbReference>
<dbReference type="EMBL" id="DF974699">
    <property type="protein sequence ID" value="GAU50159.1"/>
    <property type="molecule type" value="Genomic_DNA"/>
</dbReference>
<keyword evidence="7" id="KW-0234">DNA repair</keyword>
<protein>
    <recommendedName>
        <fullName evidence="9">UmuC domain-containing protein</fullName>
    </recommendedName>
</protein>
<keyword evidence="11" id="KW-1185">Reference proteome</keyword>
<dbReference type="InterPro" id="IPR001126">
    <property type="entry name" value="UmuC"/>
</dbReference>
<dbReference type="FunFam" id="3.40.1170.60:FF:000003">
    <property type="entry name" value="DNA polymerase eta"/>
    <property type="match status" value="1"/>
</dbReference>
<dbReference type="GO" id="GO:0042276">
    <property type="term" value="P:error-prone translesion synthesis"/>
    <property type="evidence" value="ECO:0007669"/>
    <property type="project" value="TreeGrafter"/>
</dbReference>
<evidence type="ECO:0000256" key="6">
    <source>
        <dbReference type="ARBA" id="ARBA00022842"/>
    </source>
</evidence>
<name>A0A2Z6PS13_TRISU</name>
<comment type="subcellular location">
    <subcellularLocation>
        <location evidence="1">Nucleus</location>
    </subcellularLocation>
</comment>
<keyword evidence="4" id="KW-0479">Metal-binding</keyword>
<dbReference type="Proteomes" id="UP000242715">
    <property type="component" value="Unassembled WGS sequence"/>
</dbReference>
<dbReference type="SUPFAM" id="SSF56672">
    <property type="entry name" value="DNA/RNA polymerases"/>
    <property type="match status" value="1"/>
</dbReference>
<evidence type="ECO:0000256" key="8">
    <source>
        <dbReference type="ARBA" id="ARBA00023242"/>
    </source>
</evidence>
<evidence type="ECO:0000256" key="1">
    <source>
        <dbReference type="ARBA" id="ARBA00004123"/>
    </source>
</evidence>
<organism evidence="10 11">
    <name type="scientific">Trifolium subterraneum</name>
    <name type="common">Subterranean clover</name>
    <dbReference type="NCBI Taxonomy" id="3900"/>
    <lineage>
        <taxon>Eukaryota</taxon>
        <taxon>Viridiplantae</taxon>
        <taxon>Streptophyta</taxon>
        <taxon>Embryophyta</taxon>
        <taxon>Tracheophyta</taxon>
        <taxon>Spermatophyta</taxon>
        <taxon>Magnoliopsida</taxon>
        <taxon>eudicotyledons</taxon>
        <taxon>Gunneridae</taxon>
        <taxon>Pentapetalae</taxon>
        <taxon>rosids</taxon>
        <taxon>fabids</taxon>
        <taxon>Fabales</taxon>
        <taxon>Fabaceae</taxon>
        <taxon>Papilionoideae</taxon>
        <taxon>50 kb inversion clade</taxon>
        <taxon>NPAAA clade</taxon>
        <taxon>Hologalegina</taxon>
        <taxon>IRL clade</taxon>
        <taxon>Trifolieae</taxon>
        <taxon>Trifolium</taxon>
    </lineage>
</organism>
<dbReference type="GO" id="GO:0046872">
    <property type="term" value="F:metal ion binding"/>
    <property type="evidence" value="ECO:0007669"/>
    <property type="project" value="UniProtKB-KW"/>
</dbReference>
<keyword evidence="2" id="KW-0808">Transferase</keyword>
<sequence length="71" mass="7860">MPVARRETCDGRVIAHVDMDCFYVQVEQRKQPSLRGLPTAVVQYNSYKGGGLIAVSYEARKCGVKRSAVSL</sequence>
<dbReference type="PANTHER" id="PTHR45873">
    <property type="entry name" value="DNA POLYMERASE ETA"/>
    <property type="match status" value="1"/>
</dbReference>
<dbReference type="InterPro" id="IPR052230">
    <property type="entry name" value="DNA_polymerase_eta"/>
</dbReference>
<dbReference type="OrthoDB" id="5723at2759"/>
<dbReference type="InterPro" id="IPR043502">
    <property type="entry name" value="DNA/RNA_pol_sf"/>
</dbReference>
<keyword evidence="8" id="KW-0539">Nucleus</keyword>
<dbReference type="GO" id="GO:0009314">
    <property type="term" value="P:response to radiation"/>
    <property type="evidence" value="ECO:0007669"/>
    <property type="project" value="TreeGrafter"/>
</dbReference>
<dbReference type="GO" id="GO:0005634">
    <property type="term" value="C:nucleus"/>
    <property type="evidence" value="ECO:0007669"/>
    <property type="project" value="UniProtKB-SubCell"/>
</dbReference>
<accession>A0A2Z6PS13</accession>
<evidence type="ECO:0000256" key="5">
    <source>
        <dbReference type="ARBA" id="ARBA00022763"/>
    </source>
</evidence>
<dbReference type="GO" id="GO:0006281">
    <property type="term" value="P:DNA repair"/>
    <property type="evidence" value="ECO:0007669"/>
    <property type="project" value="UniProtKB-KW"/>
</dbReference>
<dbReference type="AlphaFoldDB" id="A0A2Z6PS13"/>
<evidence type="ECO:0000259" key="9">
    <source>
        <dbReference type="PROSITE" id="PS50173"/>
    </source>
</evidence>
<evidence type="ECO:0000313" key="11">
    <source>
        <dbReference type="Proteomes" id="UP000242715"/>
    </source>
</evidence>
<feature type="domain" description="UmuC" evidence="9">
    <location>
        <begin position="14"/>
        <end position="65"/>
    </location>
</feature>
<dbReference type="GO" id="GO:0003887">
    <property type="term" value="F:DNA-directed DNA polymerase activity"/>
    <property type="evidence" value="ECO:0007669"/>
    <property type="project" value="TreeGrafter"/>
</dbReference>
<dbReference type="GO" id="GO:0005657">
    <property type="term" value="C:replication fork"/>
    <property type="evidence" value="ECO:0007669"/>
    <property type="project" value="TreeGrafter"/>
</dbReference>
<dbReference type="Pfam" id="PF00817">
    <property type="entry name" value="IMS"/>
    <property type="match status" value="1"/>
</dbReference>
<evidence type="ECO:0000256" key="4">
    <source>
        <dbReference type="ARBA" id="ARBA00022723"/>
    </source>
</evidence>
<dbReference type="PROSITE" id="PS50173">
    <property type="entry name" value="UMUC"/>
    <property type="match status" value="1"/>
</dbReference>
<gene>
    <name evidence="10" type="ORF">TSUD_82480</name>
</gene>
<reference evidence="11" key="1">
    <citation type="journal article" date="2017" name="Front. Plant Sci.">
        <title>Climate Clever Clovers: New Paradigm to Reduce the Environmental Footprint of Ruminants by Breeding Low Methanogenic Forages Utilizing Haplotype Variation.</title>
        <authorList>
            <person name="Kaur P."/>
            <person name="Appels R."/>
            <person name="Bayer P.E."/>
            <person name="Keeble-Gagnere G."/>
            <person name="Wang J."/>
            <person name="Hirakawa H."/>
            <person name="Shirasawa K."/>
            <person name="Vercoe P."/>
            <person name="Stefanova K."/>
            <person name="Durmic Z."/>
            <person name="Nichols P."/>
            <person name="Revell C."/>
            <person name="Isobe S.N."/>
            <person name="Edwards D."/>
            <person name="Erskine W."/>
        </authorList>
    </citation>
    <scope>NUCLEOTIDE SEQUENCE [LARGE SCALE GENOMIC DNA]</scope>
    <source>
        <strain evidence="11">cv. Daliak</strain>
    </source>
</reference>
<keyword evidence="5" id="KW-0227">DNA damage</keyword>
<evidence type="ECO:0000313" key="10">
    <source>
        <dbReference type="EMBL" id="GAU50159.1"/>
    </source>
</evidence>